<sequence length="357" mass="38857">MSFKKVITRSLSNSIRLSNSMSSIPQTQYGFFYNKASGLNLKNDLPVPKPQPGELLLKIDAVGLCHSDLHVIYEGLDCGDNYVMGHEIAGTVASLGDENVNFKVGDRVACVGPNACGVCKFCRGAKDNVCTDSWLNWFGLGYNGGYQQYLLVKRPRNLVRIPDNLSSENAAALTDAALTPYHAIKLAKVNPATNCLIIGAGGLGINAIQIAKCFGAKVTVIDKKEPARQLASKMGADFVYESLPESCKPGSFGVCLDFVSIQSTFDLCQKYCEPKGIIVPVGLGAPKLSFNVGDLDLREINILGSFWGTSNDLEEVFQLAAEGKIKPIVQATELKKLPEFIDKLRKNEYEGRYVFKP</sequence>
<dbReference type="PANTHER" id="PTHR42940:SF8">
    <property type="entry name" value="VACUOLAR PROTEIN SORTING-ASSOCIATED PROTEIN 11"/>
    <property type="match status" value="1"/>
</dbReference>
<dbReference type="PANTHER" id="PTHR42940">
    <property type="entry name" value="ALCOHOL DEHYDROGENASE 1-RELATED"/>
    <property type="match status" value="1"/>
</dbReference>
<evidence type="ECO:0000313" key="7">
    <source>
        <dbReference type="EMBL" id="CAI5757094.1"/>
    </source>
</evidence>
<evidence type="ECO:0000256" key="1">
    <source>
        <dbReference type="ARBA" id="ARBA00001947"/>
    </source>
</evidence>
<dbReference type="CDD" id="cd08254">
    <property type="entry name" value="hydroxyacyl_CoA_DH"/>
    <property type="match status" value="1"/>
</dbReference>
<dbReference type="InterPro" id="IPR013154">
    <property type="entry name" value="ADH-like_N"/>
</dbReference>
<dbReference type="FunFam" id="3.90.180.10:FF:000047">
    <property type="entry name" value="(R)-specific carbonyl reductase"/>
    <property type="match status" value="1"/>
</dbReference>
<dbReference type="GO" id="GO:0004022">
    <property type="term" value="F:alcohol dehydrogenase (NAD+) activity"/>
    <property type="evidence" value="ECO:0007669"/>
    <property type="project" value="TreeGrafter"/>
</dbReference>
<evidence type="ECO:0000256" key="4">
    <source>
        <dbReference type="ARBA" id="ARBA00022833"/>
    </source>
</evidence>
<dbReference type="InterPro" id="IPR020843">
    <property type="entry name" value="ER"/>
</dbReference>
<dbReference type="Proteomes" id="UP001152885">
    <property type="component" value="Unassembled WGS sequence"/>
</dbReference>
<dbReference type="EMBL" id="CANTUO010000001">
    <property type="protein sequence ID" value="CAI5757094.1"/>
    <property type="molecule type" value="Genomic_DNA"/>
</dbReference>
<reference evidence="7" key="1">
    <citation type="submission" date="2022-12" db="EMBL/GenBank/DDBJ databases">
        <authorList>
            <person name="Brejova B."/>
        </authorList>
    </citation>
    <scope>NUCLEOTIDE SEQUENCE</scope>
</reference>
<evidence type="ECO:0000256" key="3">
    <source>
        <dbReference type="ARBA" id="ARBA00022723"/>
    </source>
</evidence>
<dbReference type="InterPro" id="IPR013149">
    <property type="entry name" value="ADH-like_C"/>
</dbReference>
<proteinExistence type="inferred from homology"/>
<name>A0A9W4TUF2_9ASCO</name>
<dbReference type="SUPFAM" id="SSF50129">
    <property type="entry name" value="GroES-like"/>
    <property type="match status" value="1"/>
</dbReference>
<dbReference type="AlphaFoldDB" id="A0A9W4TUF2"/>
<dbReference type="OrthoDB" id="1879366at2759"/>
<dbReference type="GO" id="GO:0046872">
    <property type="term" value="F:metal ion binding"/>
    <property type="evidence" value="ECO:0007669"/>
    <property type="project" value="UniProtKB-KW"/>
</dbReference>
<dbReference type="Gene3D" id="3.40.50.720">
    <property type="entry name" value="NAD(P)-binding Rossmann-like Domain"/>
    <property type="match status" value="1"/>
</dbReference>
<keyword evidence="3" id="KW-0479">Metal-binding</keyword>
<dbReference type="SMART" id="SM00829">
    <property type="entry name" value="PKS_ER"/>
    <property type="match status" value="1"/>
</dbReference>
<dbReference type="InterPro" id="IPR036291">
    <property type="entry name" value="NAD(P)-bd_dom_sf"/>
</dbReference>
<keyword evidence="8" id="KW-1185">Reference proteome</keyword>
<evidence type="ECO:0000313" key="8">
    <source>
        <dbReference type="Proteomes" id="UP001152885"/>
    </source>
</evidence>
<comment type="similarity">
    <text evidence="2">Belongs to the zinc-containing alcohol dehydrogenase family.</text>
</comment>
<evidence type="ECO:0000256" key="5">
    <source>
        <dbReference type="ARBA" id="ARBA00023002"/>
    </source>
</evidence>
<dbReference type="InterPro" id="IPR011032">
    <property type="entry name" value="GroES-like_sf"/>
</dbReference>
<protein>
    <recommendedName>
        <fullName evidence="6">Enoyl reductase (ER) domain-containing protein</fullName>
    </recommendedName>
</protein>
<dbReference type="SUPFAM" id="SSF51735">
    <property type="entry name" value="NAD(P)-binding Rossmann-fold domains"/>
    <property type="match status" value="1"/>
</dbReference>
<dbReference type="Pfam" id="PF00107">
    <property type="entry name" value="ADH_zinc_N"/>
    <property type="match status" value="1"/>
</dbReference>
<comment type="caution">
    <text evidence="7">The sequence shown here is derived from an EMBL/GenBank/DDBJ whole genome shotgun (WGS) entry which is preliminary data.</text>
</comment>
<accession>A0A9W4TUF2</accession>
<comment type="cofactor">
    <cofactor evidence="1">
        <name>Zn(2+)</name>
        <dbReference type="ChEBI" id="CHEBI:29105"/>
    </cofactor>
</comment>
<gene>
    <name evidence="7" type="ORF">CANVERA_P1611</name>
</gene>
<dbReference type="Pfam" id="PF08240">
    <property type="entry name" value="ADH_N"/>
    <property type="match status" value="1"/>
</dbReference>
<keyword evidence="4" id="KW-0862">Zinc</keyword>
<evidence type="ECO:0000259" key="6">
    <source>
        <dbReference type="SMART" id="SM00829"/>
    </source>
</evidence>
<feature type="domain" description="Enoyl reductase (ER)" evidence="6">
    <location>
        <begin position="38"/>
        <end position="355"/>
    </location>
</feature>
<dbReference type="GO" id="GO:0005737">
    <property type="term" value="C:cytoplasm"/>
    <property type="evidence" value="ECO:0007669"/>
    <property type="project" value="TreeGrafter"/>
</dbReference>
<dbReference type="Gene3D" id="3.90.180.10">
    <property type="entry name" value="Medium-chain alcohol dehydrogenases, catalytic domain"/>
    <property type="match status" value="1"/>
</dbReference>
<evidence type="ECO:0000256" key="2">
    <source>
        <dbReference type="ARBA" id="ARBA00008072"/>
    </source>
</evidence>
<keyword evidence="5" id="KW-0560">Oxidoreductase</keyword>
<organism evidence="7 8">
    <name type="scientific">Candida verbasci</name>
    <dbReference type="NCBI Taxonomy" id="1227364"/>
    <lineage>
        <taxon>Eukaryota</taxon>
        <taxon>Fungi</taxon>
        <taxon>Dikarya</taxon>
        <taxon>Ascomycota</taxon>
        <taxon>Saccharomycotina</taxon>
        <taxon>Pichiomycetes</taxon>
        <taxon>Debaryomycetaceae</taxon>
        <taxon>Candida/Lodderomyces clade</taxon>
        <taxon>Candida</taxon>
    </lineage>
</organism>